<feature type="chain" id="PRO_5047486717" description="Cytochrome bc1 complex Rieske iron-sulfur subunit" evidence="10">
    <location>
        <begin position="25"/>
        <end position="151"/>
    </location>
</feature>
<evidence type="ECO:0000256" key="6">
    <source>
        <dbReference type="ARBA" id="ARBA00023014"/>
    </source>
</evidence>
<evidence type="ECO:0000259" key="11">
    <source>
        <dbReference type="PROSITE" id="PS51296"/>
    </source>
</evidence>
<feature type="signal peptide" evidence="10">
    <location>
        <begin position="1"/>
        <end position="24"/>
    </location>
</feature>
<comment type="caution">
    <text evidence="12">The sequence shown here is derived from an EMBL/GenBank/DDBJ whole genome shotgun (WGS) entry which is preliminary data.</text>
</comment>
<evidence type="ECO:0000256" key="10">
    <source>
        <dbReference type="SAM" id="SignalP"/>
    </source>
</evidence>
<evidence type="ECO:0000256" key="3">
    <source>
        <dbReference type="ARBA" id="ARBA00022714"/>
    </source>
</evidence>
<feature type="domain" description="Rieske" evidence="11">
    <location>
        <begin position="55"/>
        <end position="147"/>
    </location>
</feature>
<dbReference type="EMBL" id="JADKYB010000006">
    <property type="protein sequence ID" value="MBM9505599.1"/>
    <property type="molecule type" value="Genomic_DNA"/>
</dbReference>
<dbReference type="InterPro" id="IPR014349">
    <property type="entry name" value="Rieske_Fe-S_prot"/>
</dbReference>
<evidence type="ECO:0000256" key="1">
    <source>
        <dbReference type="ARBA" id="ARBA00002494"/>
    </source>
</evidence>
<comment type="function">
    <text evidence="1">Iron-sulfur subunit of the cytochrome bc1 complex, an essential component of the respiratory electron transport chain required for ATP synthesis. The bc1 complex catalyzes the oxidation of menaquinol and the reduction of cytochrome c in the respiratory chain. The bc1 complex operates through a Q-cycle mechanism that couples electron transfer to generation of the proton gradient that drives ATP synthesis.</text>
</comment>
<evidence type="ECO:0000256" key="7">
    <source>
        <dbReference type="ARBA" id="ARBA00023157"/>
    </source>
</evidence>
<keyword evidence="13" id="KW-1185">Reference proteome</keyword>
<evidence type="ECO:0000256" key="5">
    <source>
        <dbReference type="ARBA" id="ARBA00023004"/>
    </source>
</evidence>
<dbReference type="Pfam" id="PF00355">
    <property type="entry name" value="Rieske"/>
    <property type="match status" value="1"/>
</dbReference>
<dbReference type="Proteomes" id="UP000749040">
    <property type="component" value="Unassembled WGS sequence"/>
</dbReference>
<name>A0ABS2TQJ5_9ACTN</name>
<protein>
    <recommendedName>
        <fullName evidence="2">Cytochrome bc1 complex Rieske iron-sulfur subunit</fullName>
    </recommendedName>
    <alternativeName>
        <fullName evidence="8">Cytochrome bc1 reductase complex subunit QcrA</fullName>
    </alternativeName>
</protein>
<gene>
    <name evidence="12" type="ORF">ITX44_13765</name>
</gene>
<dbReference type="Gene3D" id="2.102.10.10">
    <property type="entry name" value="Rieske [2Fe-2S] iron-sulphur domain"/>
    <property type="match status" value="1"/>
</dbReference>
<dbReference type="PRINTS" id="PR00162">
    <property type="entry name" value="RIESKE"/>
</dbReference>
<evidence type="ECO:0000256" key="8">
    <source>
        <dbReference type="ARBA" id="ARBA00029586"/>
    </source>
</evidence>
<keyword evidence="7" id="KW-1015">Disulfide bond</keyword>
<dbReference type="PROSITE" id="PS51296">
    <property type="entry name" value="RIESKE"/>
    <property type="match status" value="1"/>
</dbReference>
<dbReference type="InterPro" id="IPR017941">
    <property type="entry name" value="Rieske_2Fe-2S"/>
</dbReference>
<evidence type="ECO:0000256" key="9">
    <source>
        <dbReference type="ARBA" id="ARBA00034078"/>
    </source>
</evidence>
<comment type="cofactor">
    <cofactor evidence="9">
        <name>[2Fe-2S] cluster</name>
        <dbReference type="ChEBI" id="CHEBI:190135"/>
    </cofactor>
</comment>
<accession>A0ABS2TQJ5</accession>
<evidence type="ECO:0000313" key="13">
    <source>
        <dbReference type="Proteomes" id="UP000749040"/>
    </source>
</evidence>
<keyword evidence="5" id="KW-0408">Iron</keyword>
<proteinExistence type="predicted"/>
<dbReference type="InterPro" id="IPR006311">
    <property type="entry name" value="TAT_signal"/>
</dbReference>
<dbReference type="InterPro" id="IPR005805">
    <property type="entry name" value="Rieske_Fe-S_prot_C"/>
</dbReference>
<dbReference type="CDD" id="cd03467">
    <property type="entry name" value="Rieske"/>
    <property type="match status" value="1"/>
</dbReference>
<keyword evidence="10" id="KW-0732">Signal</keyword>
<evidence type="ECO:0000313" key="12">
    <source>
        <dbReference type="EMBL" id="MBM9505599.1"/>
    </source>
</evidence>
<keyword evidence="4" id="KW-0479">Metal-binding</keyword>
<dbReference type="SUPFAM" id="SSF50022">
    <property type="entry name" value="ISP domain"/>
    <property type="match status" value="1"/>
</dbReference>
<keyword evidence="6" id="KW-0411">Iron-sulfur</keyword>
<organism evidence="12 13">
    <name type="scientific">Actinacidiphila acididurans</name>
    <dbReference type="NCBI Taxonomy" id="2784346"/>
    <lineage>
        <taxon>Bacteria</taxon>
        <taxon>Bacillati</taxon>
        <taxon>Actinomycetota</taxon>
        <taxon>Actinomycetes</taxon>
        <taxon>Kitasatosporales</taxon>
        <taxon>Streptomycetaceae</taxon>
        <taxon>Actinacidiphila</taxon>
    </lineage>
</organism>
<dbReference type="InterPro" id="IPR036922">
    <property type="entry name" value="Rieske_2Fe-2S_sf"/>
</dbReference>
<evidence type="ECO:0000256" key="2">
    <source>
        <dbReference type="ARBA" id="ARBA00015816"/>
    </source>
</evidence>
<sequence>MSTAFPARRRTVLRGAAVAGAAGAGLTGLTACGSNSGGGGGGASGGNAAGPSSAVDLGASTDVPVGGARLYRENKVLVSQPTQGTFKAFSAVCTHQGCVLDAVNGTTASCPCHGSQFNATTGAVIQGPAIEALPPVTVKVSGGRLTAGPGA</sequence>
<dbReference type="RefSeq" id="WP_205357444.1">
    <property type="nucleotide sequence ID" value="NZ_JADKYB010000006.1"/>
</dbReference>
<dbReference type="PANTHER" id="PTHR10134">
    <property type="entry name" value="CYTOCHROME B-C1 COMPLEX SUBUNIT RIESKE, MITOCHONDRIAL"/>
    <property type="match status" value="1"/>
</dbReference>
<reference evidence="12 13" key="1">
    <citation type="submission" date="2021-01" db="EMBL/GenBank/DDBJ databases">
        <title>Streptomyces acididurans sp. nov., isolated from a peat swamp forest soil.</title>
        <authorList>
            <person name="Chantavorakit T."/>
            <person name="Duangmal K."/>
        </authorList>
    </citation>
    <scope>NUCLEOTIDE SEQUENCE [LARGE SCALE GENOMIC DNA]</scope>
    <source>
        <strain evidence="12 13">KK5PA1</strain>
    </source>
</reference>
<evidence type="ECO:0000256" key="4">
    <source>
        <dbReference type="ARBA" id="ARBA00022723"/>
    </source>
</evidence>
<dbReference type="PROSITE" id="PS51318">
    <property type="entry name" value="TAT"/>
    <property type="match status" value="1"/>
</dbReference>
<keyword evidence="3" id="KW-0001">2Fe-2S</keyword>